<dbReference type="RefSeq" id="WP_193955085.1">
    <property type="nucleotide sequence ID" value="NZ_JADEYS010000026.1"/>
</dbReference>
<proteinExistence type="predicted"/>
<dbReference type="AlphaFoldDB" id="A0A8J7KBR2"/>
<keyword evidence="3" id="KW-1185">Reference proteome</keyword>
<evidence type="ECO:0008006" key="4">
    <source>
        <dbReference type="Google" id="ProtNLM"/>
    </source>
</evidence>
<sequence>MNSKMKRRLSGVLLGAAIAAASGTASAYNLVNEDGTELNFDLEVIAGYFSSQETYGNSASKPSWGEAYAKYGFSGNKVVANDVAVYGAINALTSGAWGDGEASGTTNGNERQTKLEDIYIGARTGLVDFSVGRQNITLGDGFLMNGDSLNFGEAIDSELSRGGAYWLAGRKAFDKTAWLKVGGDEGLRSDLFWFESDNKAQGRPEMAGINIEHNSEMGTFGLMYLKGMDVNPTGIAGGAFDNLQRDGQKNISLRYQGNAGVENLFLSAEYVDQTQGNSAPDASAWYVEGGWTFADVAWSPSVNYRYSTFDKGYDQLFTGFNRGYGTWFQGEVWANYAAAGPGNTGVDVHHIGVKAHPTELLTVGALYFDFEDTSGLAARSDAQELNLYAEWVVNDHLIVSPLLGFFKPDSASSTQGNTDTNTYFQVLAIVPF</sequence>
<reference evidence="2" key="1">
    <citation type="submission" date="2020-10" db="EMBL/GenBank/DDBJ databases">
        <title>Bacterium isolated from coastal waters sediment.</title>
        <authorList>
            <person name="Chen R.-J."/>
            <person name="Lu D.-C."/>
            <person name="Zhu K.-L."/>
            <person name="Du Z.-J."/>
        </authorList>
    </citation>
    <scope>NUCLEOTIDE SEQUENCE</scope>
    <source>
        <strain evidence="2">N1Y112</strain>
    </source>
</reference>
<dbReference type="EMBL" id="JADEYS010000026">
    <property type="protein sequence ID" value="MBE9399391.1"/>
    <property type="molecule type" value="Genomic_DNA"/>
</dbReference>
<dbReference type="Proteomes" id="UP000640333">
    <property type="component" value="Unassembled WGS sequence"/>
</dbReference>
<keyword evidence="1" id="KW-0732">Signal</keyword>
<evidence type="ECO:0000313" key="2">
    <source>
        <dbReference type="EMBL" id="MBE9399391.1"/>
    </source>
</evidence>
<feature type="chain" id="PRO_5035195323" description="Alginate export domain-containing protein" evidence="1">
    <location>
        <begin position="28"/>
        <end position="432"/>
    </location>
</feature>
<evidence type="ECO:0000313" key="3">
    <source>
        <dbReference type="Proteomes" id="UP000640333"/>
    </source>
</evidence>
<accession>A0A8J7KBR2</accession>
<comment type="caution">
    <text evidence="2">The sequence shown here is derived from an EMBL/GenBank/DDBJ whole genome shotgun (WGS) entry which is preliminary data.</text>
</comment>
<feature type="signal peptide" evidence="1">
    <location>
        <begin position="1"/>
        <end position="27"/>
    </location>
</feature>
<name>A0A8J7KBR2_9GAMM</name>
<evidence type="ECO:0000256" key="1">
    <source>
        <dbReference type="SAM" id="SignalP"/>
    </source>
</evidence>
<organism evidence="2 3">
    <name type="scientific">Pontibacterium sinense</name>
    <dbReference type="NCBI Taxonomy" id="2781979"/>
    <lineage>
        <taxon>Bacteria</taxon>
        <taxon>Pseudomonadati</taxon>
        <taxon>Pseudomonadota</taxon>
        <taxon>Gammaproteobacteria</taxon>
        <taxon>Oceanospirillales</taxon>
        <taxon>Oceanospirillaceae</taxon>
        <taxon>Pontibacterium</taxon>
    </lineage>
</organism>
<gene>
    <name evidence="2" type="ORF">IOQ59_19185</name>
</gene>
<protein>
    <recommendedName>
        <fullName evidence="4">Alginate export domain-containing protein</fullName>
    </recommendedName>
</protein>